<feature type="compositionally biased region" description="Low complexity" evidence="1">
    <location>
        <begin position="106"/>
        <end position="122"/>
    </location>
</feature>
<dbReference type="STRING" id="1798705.A2563_00180"/>
<dbReference type="Proteomes" id="UP000176634">
    <property type="component" value="Unassembled WGS sequence"/>
</dbReference>
<sequence>MGAKMFTTIFLVALGLAYLNTGRYLVQKEMEKPEIGNRKWWDQFAGMIMLPLWVFGQFSVFCTKKIIFALDKVLFAPALYLYGKRVKKARLKAAEDPVEPEDPKLLAEAAEAADRAAQGLPDLDPDPDPEPELELELEPDPEPEPNGSPIK</sequence>
<gene>
    <name evidence="3" type="ORF">A2563_00180</name>
</gene>
<reference evidence="3 4" key="1">
    <citation type="journal article" date="2016" name="Nat. Commun.">
        <title>Thousands of microbial genomes shed light on interconnected biogeochemical processes in an aquifer system.</title>
        <authorList>
            <person name="Anantharaman K."/>
            <person name="Brown C.T."/>
            <person name="Hug L.A."/>
            <person name="Sharon I."/>
            <person name="Castelle C.J."/>
            <person name="Probst A.J."/>
            <person name="Thomas B.C."/>
            <person name="Singh A."/>
            <person name="Wilkins M.J."/>
            <person name="Karaoz U."/>
            <person name="Brodie E.L."/>
            <person name="Williams K.H."/>
            <person name="Hubbard S.S."/>
            <person name="Banfield J.F."/>
        </authorList>
    </citation>
    <scope>NUCLEOTIDE SEQUENCE [LARGE SCALE GENOMIC DNA]</scope>
</reference>
<organism evidence="3 4">
    <name type="scientific">Candidatus Magasanikbacteria bacterium RIFOXYD1_FULL_40_23</name>
    <dbReference type="NCBI Taxonomy" id="1798705"/>
    <lineage>
        <taxon>Bacteria</taxon>
        <taxon>Candidatus Magasanikiibacteriota</taxon>
    </lineage>
</organism>
<evidence type="ECO:0000313" key="3">
    <source>
        <dbReference type="EMBL" id="OGH93092.1"/>
    </source>
</evidence>
<evidence type="ECO:0000256" key="2">
    <source>
        <dbReference type="SAM" id="Phobius"/>
    </source>
</evidence>
<comment type="caution">
    <text evidence="3">The sequence shown here is derived from an EMBL/GenBank/DDBJ whole genome shotgun (WGS) entry which is preliminary data.</text>
</comment>
<evidence type="ECO:0000256" key="1">
    <source>
        <dbReference type="SAM" id="MobiDB-lite"/>
    </source>
</evidence>
<feature type="transmembrane region" description="Helical" evidence="2">
    <location>
        <begin position="43"/>
        <end position="62"/>
    </location>
</feature>
<dbReference type="AlphaFoldDB" id="A0A1F6PAA0"/>
<feature type="compositionally biased region" description="Acidic residues" evidence="1">
    <location>
        <begin position="123"/>
        <end position="143"/>
    </location>
</feature>
<protein>
    <submittedName>
        <fullName evidence="3">Uncharacterized protein</fullName>
    </submittedName>
</protein>
<keyword evidence="2" id="KW-1133">Transmembrane helix</keyword>
<evidence type="ECO:0000313" key="4">
    <source>
        <dbReference type="Proteomes" id="UP000176634"/>
    </source>
</evidence>
<dbReference type="EMBL" id="MFRA01000002">
    <property type="protein sequence ID" value="OGH93092.1"/>
    <property type="molecule type" value="Genomic_DNA"/>
</dbReference>
<proteinExistence type="predicted"/>
<accession>A0A1F6PAA0</accession>
<feature type="region of interest" description="Disordered" evidence="1">
    <location>
        <begin position="92"/>
        <end position="151"/>
    </location>
</feature>
<keyword evidence="2" id="KW-0812">Transmembrane</keyword>
<keyword evidence="2" id="KW-0472">Membrane</keyword>
<name>A0A1F6PAA0_9BACT</name>